<evidence type="ECO:0000256" key="1">
    <source>
        <dbReference type="ARBA" id="ARBA00001798"/>
    </source>
</evidence>
<keyword evidence="5" id="KW-0677">Repeat</keyword>
<evidence type="ECO:0000256" key="6">
    <source>
        <dbReference type="ARBA" id="ARBA00022771"/>
    </source>
</evidence>
<evidence type="ECO:0000256" key="8">
    <source>
        <dbReference type="ARBA" id="ARBA00022833"/>
    </source>
</evidence>
<dbReference type="Pfam" id="PF01485">
    <property type="entry name" value="IBR"/>
    <property type="match status" value="1"/>
</dbReference>
<organism evidence="10 11">
    <name type="scientific">Schizothecium vesticola</name>
    <dbReference type="NCBI Taxonomy" id="314040"/>
    <lineage>
        <taxon>Eukaryota</taxon>
        <taxon>Fungi</taxon>
        <taxon>Dikarya</taxon>
        <taxon>Ascomycota</taxon>
        <taxon>Pezizomycotina</taxon>
        <taxon>Sordariomycetes</taxon>
        <taxon>Sordariomycetidae</taxon>
        <taxon>Sordariales</taxon>
        <taxon>Schizotheciaceae</taxon>
        <taxon>Schizothecium</taxon>
    </lineage>
</organism>
<keyword evidence="4" id="KW-0479">Metal-binding</keyword>
<keyword evidence="3" id="KW-0808">Transferase</keyword>
<keyword evidence="11" id="KW-1185">Reference proteome</keyword>
<evidence type="ECO:0000313" key="10">
    <source>
        <dbReference type="EMBL" id="KAK0743272.1"/>
    </source>
</evidence>
<dbReference type="InterPro" id="IPR044066">
    <property type="entry name" value="TRIAD_supradom"/>
</dbReference>
<dbReference type="PANTHER" id="PTHR11685">
    <property type="entry name" value="RBR FAMILY RING FINGER AND IBR DOMAIN-CONTAINING"/>
    <property type="match status" value="1"/>
</dbReference>
<protein>
    <recommendedName>
        <fullName evidence="2">RBR-type E3 ubiquitin transferase</fullName>
        <ecNumber evidence="2">2.3.2.31</ecNumber>
    </recommendedName>
</protein>
<keyword evidence="7" id="KW-0833">Ubl conjugation pathway</keyword>
<dbReference type="SUPFAM" id="SSF57850">
    <property type="entry name" value="RING/U-box"/>
    <property type="match status" value="2"/>
</dbReference>
<dbReference type="GO" id="GO:0061630">
    <property type="term" value="F:ubiquitin protein ligase activity"/>
    <property type="evidence" value="ECO:0007669"/>
    <property type="project" value="UniProtKB-EC"/>
</dbReference>
<dbReference type="EC" id="2.3.2.31" evidence="2"/>
<keyword evidence="8" id="KW-0862">Zinc</keyword>
<evidence type="ECO:0000256" key="2">
    <source>
        <dbReference type="ARBA" id="ARBA00012251"/>
    </source>
</evidence>
<dbReference type="InterPro" id="IPR031127">
    <property type="entry name" value="E3_UB_ligase_RBR"/>
</dbReference>
<dbReference type="PROSITE" id="PS51873">
    <property type="entry name" value="TRIAD"/>
    <property type="match status" value="1"/>
</dbReference>
<dbReference type="InterPro" id="IPR002867">
    <property type="entry name" value="IBR_dom"/>
</dbReference>
<comment type="caution">
    <text evidence="10">The sequence shown here is derived from an EMBL/GenBank/DDBJ whole genome shotgun (WGS) entry which is preliminary data.</text>
</comment>
<accession>A0AA40EPX7</accession>
<proteinExistence type="predicted"/>
<dbReference type="AlphaFoldDB" id="A0AA40EPX7"/>
<evidence type="ECO:0000259" key="9">
    <source>
        <dbReference type="PROSITE" id="PS51873"/>
    </source>
</evidence>
<name>A0AA40EPX7_9PEZI</name>
<dbReference type="Proteomes" id="UP001172155">
    <property type="component" value="Unassembled WGS sequence"/>
</dbReference>
<reference evidence="10" key="1">
    <citation type="submission" date="2023-06" db="EMBL/GenBank/DDBJ databases">
        <title>Genome-scale phylogeny and comparative genomics of the fungal order Sordariales.</title>
        <authorList>
            <consortium name="Lawrence Berkeley National Laboratory"/>
            <person name="Hensen N."/>
            <person name="Bonometti L."/>
            <person name="Westerberg I."/>
            <person name="Brannstrom I.O."/>
            <person name="Guillou S."/>
            <person name="Cros-Aarteil S."/>
            <person name="Calhoun S."/>
            <person name="Haridas S."/>
            <person name="Kuo A."/>
            <person name="Mondo S."/>
            <person name="Pangilinan J."/>
            <person name="Riley R."/>
            <person name="LaButti K."/>
            <person name="Andreopoulos B."/>
            <person name="Lipzen A."/>
            <person name="Chen C."/>
            <person name="Yanf M."/>
            <person name="Daum C."/>
            <person name="Ng V."/>
            <person name="Clum A."/>
            <person name="Steindorff A."/>
            <person name="Ohm R."/>
            <person name="Martin F."/>
            <person name="Silar P."/>
            <person name="Natvig D."/>
            <person name="Lalanne C."/>
            <person name="Gautier V."/>
            <person name="Ament-velasquez S.L."/>
            <person name="Kruys A."/>
            <person name="Hutchinson M.I."/>
            <person name="Powell A.J."/>
            <person name="Barry K."/>
            <person name="Miller A.N."/>
            <person name="Grigoriev I.V."/>
            <person name="Debuchy R."/>
            <person name="Gladieux P."/>
            <person name="Thoren M.H."/>
            <person name="Johannesson H."/>
        </authorList>
    </citation>
    <scope>NUCLEOTIDE SEQUENCE</scope>
    <source>
        <strain evidence="10">SMH3187-1</strain>
    </source>
</reference>
<dbReference type="InterPro" id="IPR013083">
    <property type="entry name" value="Znf_RING/FYVE/PHD"/>
</dbReference>
<dbReference type="CDD" id="cd20335">
    <property type="entry name" value="BRcat_RBR"/>
    <property type="match status" value="1"/>
</dbReference>
<dbReference type="Gene3D" id="3.30.40.10">
    <property type="entry name" value="Zinc/RING finger domain, C3HC4 (zinc finger)"/>
    <property type="match status" value="1"/>
</dbReference>
<dbReference type="EMBL" id="JAUKUD010000005">
    <property type="protein sequence ID" value="KAK0743272.1"/>
    <property type="molecule type" value="Genomic_DNA"/>
</dbReference>
<dbReference type="GO" id="GO:0008270">
    <property type="term" value="F:zinc ion binding"/>
    <property type="evidence" value="ECO:0007669"/>
    <property type="project" value="UniProtKB-KW"/>
</dbReference>
<gene>
    <name evidence="10" type="ORF">B0T18DRAFT_392082</name>
</gene>
<evidence type="ECO:0000256" key="3">
    <source>
        <dbReference type="ARBA" id="ARBA00022679"/>
    </source>
</evidence>
<dbReference type="GO" id="GO:0016567">
    <property type="term" value="P:protein ubiquitination"/>
    <property type="evidence" value="ECO:0007669"/>
    <property type="project" value="InterPro"/>
</dbReference>
<keyword evidence="6" id="KW-0863">Zinc-finger</keyword>
<evidence type="ECO:0000256" key="5">
    <source>
        <dbReference type="ARBA" id="ARBA00022737"/>
    </source>
</evidence>
<evidence type="ECO:0000313" key="11">
    <source>
        <dbReference type="Proteomes" id="UP001172155"/>
    </source>
</evidence>
<evidence type="ECO:0000256" key="7">
    <source>
        <dbReference type="ARBA" id="ARBA00022786"/>
    </source>
</evidence>
<feature type="domain" description="RING-type" evidence="9">
    <location>
        <begin position="193"/>
        <end position="390"/>
    </location>
</feature>
<sequence length="390" mass="44533">MPSSPVDRRWTNFELRTHLFQESPLLRGEMEVDGLSDMLWTSPLPIMCWVHRSRCFALAIPVRIASDFWFDLDREYWARCPSLSCSSRYKFSLGDTLSVTTPPGILSHVERYARAMAYRDALQELTPFPAESALRRAAELHEQLVLHGRMNDPMDPCGPLRTDIKVLPVDSADGSRTIQVPVFVDLIVPDQAGSRHCIVCIETLPDVTDRTQKGEASWAKDTLGFPGDWNYLIRSFMSPSSLPFCSATHDLDICRNCLSQHIETQLESRGRGGVESLTCPQLRCSHIYTHEEVRKILNPESFARYDKLRLLSSLATLPNFRWCLREGCEFGQEHDFPTPALPSFPAELDLSQRNRVVCDECGFAMCFTHQTPWHEGVDCIEFGVLRWRKH</sequence>
<comment type="catalytic activity">
    <reaction evidence="1">
        <text>[E2 ubiquitin-conjugating enzyme]-S-ubiquitinyl-L-cysteine + [acceptor protein]-L-lysine = [E2 ubiquitin-conjugating enzyme]-L-cysteine + [acceptor protein]-N(6)-ubiquitinyl-L-lysine.</text>
        <dbReference type="EC" id="2.3.2.31"/>
    </reaction>
</comment>
<dbReference type="SMART" id="SM00647">
    <property type="entry name" value="IBR"/>
    <property type="match status" value="1"/>
</dbReference>
<evidence type="ECO:0000256" key="4">
    <source>
        <dbReference type="ARBA" id="ARBA00022723"/>
    </source>
</evidence>